<dbReference type="Proteomes" id="UP001212997">
    <property type="component" value="Unassembled WGS sequence"/>
</dbReference>
<evidence type="ECO:0000313" key="2">
    <source>
        <dbReference type="EMBL" id="KAJ3491345.1"/>
    </source>
</evidence>
<accession>A0AAD5VD52</accession>
<dbReference type="InterPro" id="IPR040976">
    <property type="entry name" value="Pkinase_fungal"/>
</dbReference>
<sequence>MGLGTESSQHDTLADTGTRDIFLQDYLDLLGQDIYGHEGDQQLVKDITDSREISERIVVPLTQILNNYSEKVFNKLVSNRPSHPYIFLNSNEYVLSDRAARSKTRNDIVVVSGPRESYPKVDGSDNTHTWSITSRDIVSLVNSMTTNGKSRRRVIEIAKQVLRSRPDMVGTWLVWARVEGYSIQWSDASGAALSPSYSWNDLAPLAAYVCSLYRSHRDHIQYDSSITPEVKRGNPSEPTWSIKLRRGQTYTGCRLLFTGSAWGRRTFVWKNTDECGRVTVIKDAFLGTGRHRTEADILAFVHRNGIIPGVVRHLSGRDPSPFPPIKTLRVPDERWSIDKVRTRLLMGSYGETLWQARTVKDILMAIFDIVEVHRELCINRNVLHQDISPWNMVMYPKHHPDTMKGQRLVENPPMFISQILRRDKESHGKDEACGLLIDFDRAVKMVIEPEGVVNQERRKVTVRTSLVGLYAGWLNDQFVKGTQMFAARAFGEKRVVFVKGISKEGVMPTLEGDVKELYEYAYGAEAYERYSDASDTIHGSRTVPFKGYYTCAEEDVPPPIHMPHHDAESIFWVLFYVLLHAQPLERTDGVNMEGFRTARQWFHEVDMSPKGDPREKFIMHDFRNYLDPKLAPISTLLRDLAWQVFPEYDEFVPPPVPEHLHEAMRRLLLKAIYTMKDPIALDPGVTRPLYVPRDRRPRERGPRKDCMVGPYTEVFARRRARPSTSDEPELVVKRRRLSRSFDRRYDGW</sequence>
<organism evidence="2 3">
    <name type="scientific">Meripilus lineatus</name>
    <dbReference type="NCBI Taxonomy" id="2056292"/>
    <lineage>
        <taxon>Eukaryota</taxon>
        <taxon>Fungi</taxon>
        <taxon>Dikarya</taxon>
        <taxon>Basidiomycota</taxon>
        <taxon>Agaricomycotina</taxon>
        <taxon>Agaricomycetes</taxon>
        <taxon>Polyporales</taxon>
        <taxon>Meripilaceae</taxon>
        <taxon>Meripilus</taxon>
    </lineage>
</organism>
<comment type="caution">
    <text evidence="2">The sequence shown here is derived from an EMBL/GenBank/DDBJ whole genome shotgun (WGS) entry which is preliminary data.</text>
</comment>
<protein>
    <recommendedName>
        <fullName evidence="1">Fungal-type protein kinase domain-containing protein</fullName>
    </recommendedName>
</protein>
<dbReference type="EMBL" id="JANAWD010000013">
    <property type="protein sequence ID" value="KAJ3491345.1"/>
    <property type="molecule type" value="Genomic_DNA"/>
</dbReference>
<evidence type="ECO:0000313" key="3">
    <source>
        <dbReference type="Proteomes" id="UP001212997"/>
    </source>
</evidence>
<proteinExistence type="predicted"/>
<reference evidence="2" key="1">
    <citation type="submission" date="2022-07" db="EMBL/GenBank/DDBJ databases">
        <title>Genome Sequence of Physisporinus lineatus.</title>
        <authorList>
            <person name="Buettner E."/>
        </authorList>
    </citation>
    <scope>NUCLEOTIDE SEQUENCE</scope>
    <source>
        <strain evidence="2">VT162</strain>
    </source>
</reference>
<evidence type="ECO:0000259" key="1">
    <source>
        <dbReference type="Pfam" id="PF17667"/>
    </source>
</evidence>
<feature type="domain" description="Fungal-type protein kinase" evidence="1">
    <location>
        <begin position="336"/>
        <end position="446"/>
    </location>
</feature>
<keyword evidence="3" id="KW-1185">Reference proteome</keyword>
<gene>
    <name evidence="2" type="ORF">NLI96_g781</name>
</gene>
<name>A0AAD5VD52_9APHY</name>
<dbReference type="Pfam" id="PF17667">
    <property type="entry name" value="Pkinase_fungal"/>
    <property type="match status" value="1"/>
</dbReference>
<dbReference type="AlphaFoldDB" id="A0AAD5VD52"/>